<evidence type="ECO:0000256" key="1">
    <source>
        <dbReference type="ARBA" id="ARBA00004477"/>
    </source>
</evidence>
<name>A0A0E0LK21_ORYPU</name>
<keyword evidence="4" id="KW-1133">Transmembrane helix</keyword>
<sequence>MAGKIKQQLGGEKESNKLWVRDDFEEEEMSWMCRKLFLYNVTFGPYGLDWWERYLFSILISYPPPLS</sequence>
<evidence type="ECO:0000313" key="6">
    <source>
        <dbReference type="EnsemblPlants" id="OPUNC07G11420.1"/>
    </source>
</evidence>
<dbReference type="GO" id="GO:0005789">
    <property type="term" value="C:endoplasmic reticulum membrane"/>
    <property type="evidence" value="ECO:0007669"/>
    <property type="project" value="UniProtKB-SubCell"/>
</dbReference>
<dbReference type="InterPro" id="IPR024512">
    <property type="entry name" value="Ser_palmitoyltrfase_ssu-like"/>
</dbReference>
<keyword evidence="3" id="KW-0256">Endoplasmic reticulum</keyword>
<evidence type="ECO:0000256" key="2">
    <source>
        <dbReference type="ARBA" id="ARBA00022692"/>
    </source>
</evidence>
<dbReference type="Proteomes" id="UP000026962">
    <property type="component" value="Chromosome 7"/>
</dbReference>
<keyword evidence="7" id="KW-1185">Reference proteome</keyword>
<evidence type="ECO:0000313" key="7">
    <source>
        <dbReference type="Proteomes" id="UP000026962"/>
    </source>
</evidence>
<dbReference type="OMA" id="WMARKLF"/>
<dbReference type="PANTHER" id="PTHR33727:SF5">
    <property type="entry name" value="PROTEIN, PUTATIVE (DUF3317)-RELATED"/>
    <property type="match status" value="1"/>
</dbReference>
<evidence type="ECO:0000256" key="3">
    <source>
        <dbReference type="ARBA" id="ARBA00022824"/>
    </source>
</evidence>
<dbReference type="PANTHER" id="PTHR33727">
    <property type="entry name" value="OS07G0446900 PROTEIN"/>
    <property type="match status" value="1"/>
</dbReference>
<protein>
    <submittedName>
        <fullName evidence="6">Uncharacterized protein</fullName>
    </submittedName>
</protein>
<dbReference type="Gramene" id="OPUNC07G11420.1">
    <property type="protein sequence ID" value="OPUNC07G11420.1"/>
    <property type="gene ID" value="OPUNC07G11420"/>
</dbReference>
<reference evidence="6" key="1">
    <citation type="submission" date="2015-04" db="UniProtKB">
        <authorList>
            <consortium name="EnsemblPlants"/>
        </authorList>
    </citation>
    <scope>IDENTIFICATION</scope>
</reference>
<keyword evidence="2" id="KW-0812">Transmembrane</keyword>
<keyword evidence="5" id="KW-0472">Membrane</keyword>
<evidence type="ECO:0000256" key="5">
    <source>
        <dbReference type="ARBA" id="ARBA00023136"/>
    </source>
</evidence>
<accession>A0A0E0LK21</accession>
<comment type="subcellular location">
    <subcellularLocation>
        <location evidence="1">Endoplasmic reticulum membrane</location>
        <topology evidence="1">Multi-pass membrane protein</topology>
    </subcellularLocation>
</comment>
<evidence type="ECO:0000256" key="4">
    <source>
        <dbReference type="ARBA" id="ARBA00022989"/>
    </source>
</evidence>
<reference evidence="6" key="2">
    <citation type="submission" date="2018-05" db="EMBL/GenBank/DDBJ databases">
        <title>OpunRS2 (Oryza punctata Reference Sequence Version 2).</title>
        <authorList>
            <person name="Zhang J."/>
            <person name="Kudrna D."/>
            <person name="Lee S."/>
            <person name="Talag J."/>
            <person name="Welchert J."/>
            <person name="Wing R.A."/>
        </authorList>
    </citation>
    <scope>NUCLEOTIDE SEQUENCE [LARGE SCALE GENOMIC DNA]</scope>
</reference>
<dbReference type="HOGENOM" id="CLU_2926423_0_0_1"/>
<dbReference type="Pfam" id="PF11779">
    <property type="entry name" value="SPT_ssu-like"/>
    <property type="match status" value="1"/>
</dbReference>
<dbReference type="AlphaFoldDB" id="A0A0E0LK21"/>
<dbReference type="EnsemblPlants" id="OPUNC07G11420.1">
    <property type="protein sequence ID" value="OPUNC07G11420.1"/>
    <property type="gene ID" value="OPUNC07G11420"/>
</dbReference>
<organism evidence="6">
    <name type="scientific">Oryza punctata</name>
    <name type="common">Red rice</name>
    <dbReference type="NCBI Taxonomy" id="4537"/>
    <lineage>
        <taxon>Eukaryota</taxon>
        <taxon>Viridiplantae</taxon>
        <taxon>Streptophyta</taxon>
        <taxon>Embryophyta</taxon>
        <taxon>Tracheophyta</taxon>
        <taxon>Spermatophyta</taxon>
        <taxon>Magnoliopsida</taxon>
        <taxon>Liliopsida</taxon>
        <taxon>Poales</taxon>
        <taxon>Poaceae</taxon>
        <taxon>BOP clade</taxon>
        <taxon>Oryzoideae</taxon>
        <taxon>Oryzeae</taxon>
        <taxon>Oryzinae</taxon>
        <taxon>Oryza</taxon>
    </lineage>
</organism>
<proteinExistence type="predicted"/>